<dbReference type="AlphaFoldDB" id="A0A1W1I1Y2"/>
<feature type="transmembrane region" description="Helical" evidence="6">
    <location>
        <begin position="298"/>
        <end position="318"/>
    </location>
</feature>
<organism evidence="8 9">
    <name type="scientific">Nitrospira japonica</name>
    <dbReference type="NCBI Taxonomy" id="1325564"/>
    <lineage>
        <taxon>Bacteria</taxon>
        <taxon>Pseudomonadati</taxon>
        <taxon>Nitrospirota</taxon>
        <taxon>Nitrospiria</taxon>
        <taxon>Nitrospirales</taxon>
        <taxon>Nitrospiraceae</taxon>
        <taxon>Nitrospira</taxon>
    </lineage>
</organism>
<evidence type="ECO:0000256" key="3">
    <source>
        <dbReference type="ARBA" id="ARBA00022692"/>
    </source>
</evidence>
<protein>
    <recommendedName>
        <fullName evidence="7">Membrane transport protein MMPL domain-containing protein</fullName>
    </recommendedName>
</protein>
<dbReference type="STRING" id="1325564.NSJP_0661"/>
<reference evidence="8 9" key="1">
    <citation type="submission" date="2017-03" db="EMBL/GenBank/DDBJ databases">
        <authorList>
            <person name="Afonso C.L."/>
            <person name="Miller P.J."/>
            <person name="Scott M.A."/>
            <person name="Spackman E."/>
            <person name="Goraichik I."/>
            <person name="Dimitrov K.M."/>
            <person name="Suarez D.L."/>
            <person name="Swayne D.E."/>
        </authorList>
    </citation>
    <scope>NUCLEOTIDE SEQUENCE [LARGE SCALE GENOMIC DNA]</scope>
    <source>
        <strain evidence="8">Genome sequencing of Nitrospira japonica strain NJ11</strain>
    </source>
</reference>
<dbReference type="PANTHER" id="PTHR33406:SF13">
    <property type="entry name" value="MEMBRANE PROTEIN YDFJ"/>
    <property type="match status" value="1"/>
</dbReference>
<dbReference type="Proteomes" id="UP000192042">
    <property type="component" value="Chromosome I"/>
</dbReference>
<dbReference type="KEGG" id="nja:NSJP_0661"/>
<evidence type="ECO:0000256" key="4">
    <source>
        <dbReference type="ARBA" id="ARBA00022989"/>
    </source>
</evidence>
<keyword evidence="9" id="KW-1185">Reference proteome</keyword>
<evidence type="ECO:0000256" key="1">
    <source>
        <dbReference type="ARBA" id="ARBA00004651"/>
    </source>
</evidence>
<feature type="transmembrane region" description="Helical" evidence="6">
    <location>
        <begin position="7"/>
        <end position="26"/>
    </location>
</feature>
<feature type="transmembrane region" description="Helical" evidence="6">
    <location>
        <begin position="718"/>
        <end position="738"/>
    </location>
</feature>
<evidence type="ECO:0000256" key="2">
    <source>
        <dbReference type="ARBA" id="ARBA00022475"/>
    </source>
</evidence>
<keyword evidence="5 6" id="KW-0472">Membrane</keyword>
<evidence type="ECO:0000313" key="8">
    <source>
        <dbReference type="EMBL" id="SLM46833.1"/>
    </source>
</evidence>
<proteinExistence type="predicted"/>
<evidence type="ECO:0000256" key="5">
    <source>
        <dbReference type="ARBA" id="ARBA00023136"/>
    </source>
</evidence>
<dbReference type="InterPro" id="IPR050545">
    <property type="entry name" value="Mycobact_MmpL"/>
</dbReference>
<feature type="transmembrane region" description="Helical" evidence="6">
    <location>
        <begin position="685"/>
        <end position="706"/>
    </location>
</feature>
<dbReference type="PANTHER" id="PTHR33406">
    <property type="entry name" value="MEMBRANE PROTEIN MJ1562-RELATED"/>
    <property type="match status" value="1"/>
</dbReference>
<feature type="domain" description="Membrane transport protein MMPL" evidence="7">
    <location>
        <begin position="158"/>
        <end position="405"/>
    </location>
</feature>
<dbReference type="Gene3D" id="1.20.1640.10">
    <property type="entry name" value="Multidrug efflux transporter AcrB transmembrane domain"/>
    <property type="match status" value="2"/>
</dbReference>
<dbReference type="OrthoDB" id="9780358at2"/>
<keyword evidence="3 6" id="KW-0812">Transmembrane</keyword>
<sequence length="772" mass="82687">MTGRARIAVGLWIAILVVGVGILSQVKLTTDMTALLPETADPLQRLVVAQLRDGVVARLMLVGFEGASPEVLAEASRGMAHRLRSNGLFNSVQNGDLAAASAEVETLMRYRYLLSPAITKEHFTAASLHASLQDQLRMLGSSAGAITKTFLAADPTAEVSRVMAAVAPEETPNLLHGVWFSRDGNRAQLVAESIGPAFDLDRQEQAVASIRDAFSRAQLPETGRLLLSGPAVFAVEARATIQNDSWRLSLIAGALVTALLYLVYRSVPLVITSLLPVLTGMVVGVATVQLLFGFVHGITLGFGATLIGEAVDYPAYLFTQLAPNERPSDTLRRIWPTLRLAILTTVFGGLSMLLSSFTGLSQLGTLTVVGVFTAGLVTRWVIPALAHAPGTSPLSNAPALDATRWLAGLRRLRTVAWIGIAGAGLFLAFNHDRVWDDDLASLSPISHSAKALDEQLRSELGAPDVRYLVVMRGETRERVLSMSESAEPVLHRLVHDGIISGFDLPSALLPSEATQRRRQALLPEPGPLKASLREAVAGLPFREGTFEPFLRDVEATRVGPLLDLADLKSSALALRLGVSLVFSGNEWSGLVPLRGVTSAPAVAQRLKEEAKDLWFLDLKEETGHVIAGYRREAVKLTAAGVFAIAILLWVGLRQFGLVWRVLLPALSAILLAVTTLGLAGERLTLFHLVSLLLVLGIGLNYALFFNRRTGDADERRRTSLALSVCILATLAAFGTLAFSSTPVLHAIGATVSLGALFSLFLSAVMIEQEALA</sequence>
<evidence type="ECO:0000256" key="6">
    <source>
        <dbReference type="SAM" id="Phobius"/>
    </source>
</evidence>
<evidence type="ECO:0000313" key="9">
    <source>
        <dbReference type="Proteomes" id="UP000192042"/>
    </source>
</evidence>
<feature type="transmembrane region" description="Helical" evidence="6">
    <location>
        <begin position="744"/>
        <end position="766"/>
    </location>
</feature>
<gene>
    <name evidence="8" type="ORF">NSJP_0661</name>
</gene>
<feature type="transmembrane region" description="Helical" evidence="6">
    <location>
        <begin position="246"/>
        <end position="264"/>
    </location>
</feature>
<feature type="transmembrane region" description="Helical" evidence="6">
    <location>
        <begin position="657"/>
        <end position="679"/>
    </location>
</feature>
<dbReference type="GO" id="GO:0005886">
    <property type="term" value="C:plasma membrane"/>
    <property type="evidence" value="ECO:0007669"/>
    <property type="project" value="UniProtKB-SubCell"/>
</dbReference>
<dbReference type="Pfam" id="PF03176">
    <property type="entry name" value="MMPL"/>
    <property type="match status" value="1"/>
</dbReference>
<keyword evidence="2" id="KW-1003">Cell membrane</keyword>
<name>A0A1W1I1Y2_9BACT</name>
<feature type="transmembrane region" description="Helical" evidence="6">
    <location>
        <begin position="271"/>
        <end position="292"/>
    </location>
</feature>
<accession>A0A1W1I1Y2</accession>
<dbReference type="InterPro" id="IPR004869">
    <property type="entry name" value="MMPL_dom"/>
</dbReference>
<feature type="transmembrane region" description="Helical" evidence="6">
    <location>
        <begin position="633"/>
        <end position="650"/>
    </location>
</feature>
<feature type="transmembrane region" description="Helical" evidence="6">
    <location>
        <begin position="338"/>
        <end position="357"/>
    </location>
</feature>
<evidence type="ECO:0000259" key="7">
    <source>
        <dbReference type="Pfam" id="PF03176"/>
    </source>
</evidence>
<dbReference type="SUPFAM" id="SSF82866">
    <property type="entry name" value="Multidrug efflux transporter AcrB transmembrane domain"/>
    <property type="match status" value="2"/>
</dbReference>
<comment type="subcellular location">
    <subcellularLocation>
        <location evidence="1">Cell membrane</location>
        <topology evidence="1">Multi-pass membrane protein</topology>
    </subcellularLocation>
</comment>
<dbReference type="EMBL" id="LT828648">
    <property type="protein sequence ID" value="SLM46833.1"/>
    <property type="molecule type" value="Genomic_DNA"/>
</dbReference>
<dbReference type="RefSeq" id="WP_080885453.1">
    <property type="nucleotide sequence ID" value="NZ_LT828648.1"/>
</dbReference>
<keyword evidence="4 6" id="KW-1133">Transmembrane helix</keyword>